<gene>
    <name evidence="17" type="ORF">F5878DRAFT_634064</name>
</gene>
<dbReference type="GO" id="GO:0005740">
    <property type="term" value="C:mitochondrial envelope"/>
    <property type="evidence" value="ECO:0007669"/>
    <property type="project" value="TreeGrafter"/>
</dbReference>
<evidence type="ECO:0000256" key="8">
    <source>
        <dbReference type="ARBA" id="ARBA00022679"/>
    </source>
</evidence>
<dbReference type="Pfam" id="PF00809">
    <property type="entry name" value="Pterin_bind"/>
    <property type="match status" value="1"/>
</dbReference>
<dbReference type="InterPro" id="IPR035907">
    <property type="entry name" value="Hppk_sf"/>
</dbReference>
<keyword evidence="10" id="KW-0547">Nucleotide-binding</keyword>
<evidence type="ECO:0000256" key="3">
    <source>
        <dbReference type="ARBA" id="ARBA00001946"/>
    </source>
</evidence>
<evidence type="ECO:0000256" key="1">
    <source>
        <dbReference type="ARBA" id="ARBA00000012"/>
    </source>
</evidence>
<dbReference type="SUPFAM" id="SSF55083">
    <property type="entry name" value="6-hydroxymethyl-7,8-dihydropterin pyrophosphokinase, HPPK"/>
    <property type="match status" value="1"/>
</dbReference>
<evidence type="ECO:0000256" key="15">
    <source>
        <dbReference type="ARBA" id="ARBA00023268"/>
    </source>
</evidence>
<dbReference type="InterPro" id="IPR011005">
    <property type="entry name" value="Dihydropteroate_synth-like_sf"/>
</dbReference>
<dbReference type="CDD" id="cd00483">
    <property type="entry name" value="HPPK"/>
    <property type="match status" value="1"/>
</dbReference>
<keyword evidence="9" id="KW-0479">Metal-binding</keyword>
<dbReference type="EMBL" id="MU806836">
    <property type="protein sequence ID" value="KAJ3832846.1"/>
    <property type="molecule type" value="Genomic_DNA"/>
</dbReference>
<dbReference type="Pfam" id="PF01288">
    <property type="entry name" value="HPPK"/>
    <property type="match status" value="1"/>
</dbReference>
<dbReference type="GO" id="GO:0046654">
    <property type="term" value="P:tetrahydrofolate biosynthetic process"/>
    <property type="evidence" value="ECO:0007669"/>
    <property type="project" value="TreeGrafter"/>
</dbReference>
<keyword evidence="18" id="KW-1185">Reference proteome</keyword>
<comment type="pathway">
    <text evidence="5">Cofactor biosynthesis; tetrahydrofolate biosynthesis; 2-amino-4-hydroxy-6-hydroxymethyl-7,8-dihydropteridine diphosphate from 7,8-dihydroneopterin triphosphate: step 4/4.</text>
</comment>
<dbReference type="PANTHER" id="PTHR20941">
    <property type="entry name" value="FOLATE SYNTHESIS PROTEINS"/>
    <property type="match status" value="1"/>
</dbReference>
<dbReference type="AlphaFoldDB" id="A0AA38U617"/>
<evidence type="ECO:0000256" key="14">
    <source>
        <dbReference type="ARBA" id="ARBA00022909"/>
    </source>
</evidence>
<keyword evidence="12" id="KW-0067">ATP-binding</keyword>
<evidence type="ECO:0000313" key="18">
    <source>
        <dbReference type="Proteomes" id="UP001163846"/>
    </source>
</evidence>
<dbReference type="InterPro" id="IPR006390">
    <property type="entry name" value="DHP_synth_dom"/>
</dbReference>
<organism evidence="17 18">
    <name type="scientific">Lentinula raphanica</name>
    <dbReference type="NCBI Taxonomy" id="153919"/>
    <lineage>
        <taxon>Eukaryota</taxon>
        <taxon>Fungi</taxon>
        <taxon>Dikarya</taxon>
        <taxon>Basidiomycota</taxon>
        <taxon>Agaricomycotina</taxon>
        <taxon>Agaricomycetes</taxon>
        <taxon>Agaricomycetidae</taxon>
        <taxon>Agaricales</taxon>
        <taxon>Marasmiineae</taxon>
        <taxon>Omphalotaceae</taxon>
        <taxon>Lentinula</taxon>
    </lineage>
</organism>
<dbReference type="GO" id="GO:0003848">
    <property type="term" value="F:2-amino-4-hydroxy-6-hydroxymethyldihydropteridine diphosphokinase activity"/>
    <property type="evidence" value="ECO:0007669"/>
    <property type="project" value="UniProtKB-EC"/>
</dbReference>
<proteinExistence type="inferred from homology"/>
<dbReference type="PROSITE" id="PS00794">
    <property type="entry name" value="HPPK"/>
    <property type="match status" value="1"/>
</dbReference>
<dbReference type="PANTHER" id="PTHR20941:SF1">
    <property type="entry name" value="FOLIC ACID SYNTHESIS PROTEIN FOL1"/>
    <property type="match status" value="1"/>
</dbReference>
<evidence type="ECO:0000259" key="16">
    <source>
        <dbReference type="PROSITE" id="PS50972"/>
    </source>
</evidence>
<evidence type="ECO:0000256" key="9">
    <source>
        <dbReference type="ARBA" id="ARBA00022723"/>
    </source>
</evidence>
<dbReference type="SUPFAM" id="SSF51717">
    <property type="entry name" value="Dihydropteroate synthetase-like"/>
    <property type="match status" value="1"/>
</dbReference>
<keyword evidence="14" id="KW-0289">Folate biosynthesis</keyword>
<dbReference type="NCBIfam" id="TIGR01498">
    <property type="entry name" value="folK"/>
    <property type="match status" value="1"/>
</dbReference>
<feature type="domain" description="Pterin-binding" evidence="16">
    <location>
        <begin position="560"/>
        <end position="874"/>
    </location>
</feature>
<dbReference type="GO" id="GO:0005524">
    <property type="term" value="F:ATP binding"/>
    <property type="evidence" value="ECO:0007669"/>
    <property type="project" value="UniProtKB-KW"/>
</dbReference>
<evidence type="ECO:0000256" key="13">
    <source>
        <dbReference type="ARBA" id="ARBA00022842"/>
    </source>
</evidence>
<evidence type="ECO:0000256" key="10">
    <source>
        <dbReference type="ARBA" id="ARBA00022741"/>
    </source>
</evidence>
<keyword evidence="15" id="KW-0511">Multifunctional enzyme</keyword>
<evidence type="ECO:0000256" key="4">
    <source>
        <dbReference type="ARBA" id="ARBA00004763"/>
    </source>
</evidence>
<dbReference type="Gene3D" id="3.30.70.560">
    <property type="entry name" value="7,8-Dihydro-6-hydroxymethylpterin-pyrophosphokinase HPPK"/>
    <property type="match status" value="1"/>
</dbReference>
<dbReference type="Gene3D" id="3.30.1130.10">
    <property type="match status" value="2"/>
</dbReference>
<keyword evidence="11" id="KW-0418">Kinase</keyword>
<dbReference type="InterPro" id="IPR006157">
    <property type="entry name" value="FolB_dom"/>
</dbReference>
<evidence type="ECO:0000256" key="12">
    <source>
        <dbReference type="ARBA" id="ARBA00022840"/>
    </source>
</evidence>
<evidence type="ECO:0000256" key="6">
    <source>
        <dbReference type="ARBA" id="ARBA00009640"/>
    </source>
</evidence>
<comment type="catalytic activity">
    <reaction evidence="2">
        <text>6-hydroxymethyl-7,8-dihydropterin + ATP = (7,8-dihydropterin-6-yl)methyl diphosphate + AMP + H(+)</text>
        <dbReference type="Rhea" id="RHEA:11412"/>
        <dbReference type="ChEBI" id="CHEBI:15378"/>
        <dbReference type="ChEBI" id="CHEBI:30616"/>
        <dbReference type="ChEBI" id="CHEBI:44841"/>
        <dbReference type="ChEBI" id="CHEBI:72950"/>
        <dbReference type="ChEBI" id="CHEBI:456215"/>
        <dbReference type="EC" id="2.7.6.3"/>
    </reaction>
</comment>
<comment type="similarity">
    <text evidence="6">In the N-terminal section; belongs to the DHNA family.</text>
</comment>
<dbReference type="PROSITE" id="PS50972">
    <property type="entry name" value="PTERIN_BINDING"/>
    <property type="match status" value="1"/>
</dbReference>
<evidence type="ECO:0000256" key="2">
    <source>
        <dbReference type="ARBA" id="ARBA00000198"/>
    </source>
</evidence>
<dbReference type="CDD" id="cd00739">
    <property type="entry name" value="DHPS"/>
    <property type="match status" value="1"/>
</dbReference>
<dbReference type="GO" id="GO:0046656">
    <property type="term" value="P:folic acid biosynthetic process"/>
    <property type="evidence" value="ECO:0007669"/>
    <property type="project" value="UniProtKB-KW"/>
</dbReference>
<keyword evidence="13" id="KW-0460">Magnesium</keyword>
<reference evidence="17" key="1">
    <citation type="submission" date="2022-08" db="EMBL/GenBank/DDBJ databases">
        <authorList>
            <consortium name="DOE Joint Genome Institute"/>
            <person name="Min B."/>
            <person name="Riley R."/>
            <person name="Sierra-Patev S."/>
            <person name="Naranjo-Ortiz M."/>
            <person name="Looney B."/>
            <person name="Konkel Z."/>
            <person name="Slot J.C."/>
            <person name="Sakamoto Y."/>
            <person name="Steenwyk J.L."/>
            <person name="Rokas A."/>
            <person name="Carro J."/>
            <person name="Camarero S."/>
            <person name="Ferreira P."/>
            <person name="Molpeceres G."/>
            <person name="Ruiz-Duenas F.J."/>
            <person name="Serrano A."/>
            <person name="Henrissat B."/>
            <person name="Drula E."/>
            <person name="Hughes K.W."/>
            <person name="Mata J.L."/>
            <person name="Ishikawa N.K."/>
            <person name="Vargas-Isla R."/>
            <person name="Ushijima S."/>
            <person name="Smith C.A."/>
            <person name="Ahrendt S."/>
            <person name="Andreopoulos W."/>
            <person name="He G."/>
            <person name="Labutti K."/>
            <person name="Lipzen A."/>
            <person name="Ng V."/>
            <person name="Sandor L."/>
            <person name="Barry K."/>
            <person name="Martinez A.T."/>
            <person name="Xiao Y."/>
            <person name="Gibbons J.G."/>
            <person name="Terashima K."/>
            <person name="Hibbett D.S."/>
            <person name="Grigoriev I.V."/>
        </authorList>
    </citation>
    <scope>NUCLEOTIDE SEQUENCE</scope>
    <source>
        <strain evidence="17">TFB9207</strain>
    </source>
</reference>
<sequence length="879" mass="96987">MNTTTFGQILEAGRTAGICFAIISWSNPSSSPPKFNMSDLDLIRVNDLLVTVLLHPGSRWPPKGSKPTAQPVHISLAIPHDISGAAKFDDLSQSINYSTLASTLRTCLEGSDNSTEQPAFESLEHILFRCFDLLLLPSSTSSPRLPSAQIRIVQLKPPLHCKTLAVEAKATRDGASWSLTQFRHIVNNLECQPIVGVNPAERLERQTVRINITIDTPMPDAFRLQKHWLDFRALTRRLHKKVDETSYLTLEALVSFVAIETLWHLQSSSGDIAGYDPKVNVRAAKPCALVFADSSEVEITRRFEHYQMNLPSELELSEPSSSLSEDIHSIAIALGSNVGDRFQNIELALRLLEDPSSVVTDRSVISENAFLHVVNTSFIYESAPMYVTDQASFINCACMIETNIPPQSLLQLTQAIEVAVGRQPTFRNGPRVIDLDIILYDTLRLDTRAPEDQQSLDNLSGHLVIPHPRLSEREFVLRPLVDMIPEYVHPSLHKTLHALLSKLELGADGSSMDKVIAFPRYPLPTDTPSFLGVDPVPPTLTYWKYRESNSTRKSRSKNKTRLMATLNATPDSFSDGSMHNTIPTALAYVRQAASADIIDIGGYSTRPGATSVSVNEETDRVVPIIQALRSVSSAINVDHEGDQVVQEMPISVDTFRWEVAEKAILAGANCINDVYAFTGPQNYFDPQTGSNTEQATEYMRRMKAVARKFAVPAILMHSRGDAGMNKDYSVYDYSDDAAVIEGVRAELGMKVDAITKGKGGIRRWNVIVDPGIGFSKKVEDNLELLRHGASVTDDKLIGKGFQERKRNPLVGFPQLIGTSRKSFLGVILSDTRGKSTDPKDRVWATAGAVACAVQQGALIVRVHDVEMSDVVAVADALWR</sequence>
<dbReference type="GO" id="GO:0016301">
    <property type="term" value="F:kinase activity"/>
    <property type="evidence" value="ECO:0007669"/>
    <property type="project" value="UniProtKB-KW"/>
</dbReference>
<dbReference type="InterPro" id="IPR045031">
    <property type="entry name" value="DHP_synth-like"/>
</dbReference>
<dbReference type="GO" id="GO:0004156">
    <property type="term" value="F:dihydropteroate synthase activity"/>
    <property type="evidence" value="ECO:0007669"/>
    <property type="project" value="UniProtKB-EC"/>
</dbReference>
<dbReference type="SUPFAM" id="SSF55620">
    <property type="entry name" value="Tetrahydrobiopterin biosynthesis enzymes-like"/>
    <property type="match status" value="2"/>
</dbReference>
<dbReference type="Pfam" id="PF02152">
    <property type="entry name" value="FolB"/>
    <property type="match status" value="1"/>
</dbReference>
<comment type="similarity">
    <text evidence="7">In the C-terminal section; belongs to the DHPS family.</text>
</comment>
<evidence type="ECO:0000256" key="7">
    <source>
        <dbReference type="ARBA" id="ARBA00009951"/>
    </source>
</evidence>
<dbReference type="InterPro" id="IPR000550">
    <property type="entry name" value="Hppk"/>
</dbReference>
<protein>
    <submittedName>
        <fullName evidence="17">Dihydropteroate synthase</fullName>
    </submittedName>
</protein>
<dbReference type="GO" id="GO:0004150">
    <property type="term" value="F:dihydroneopterin aldolase activity"/>
    <property type="evidence" value="ECO:0007669"/>
    <property type="project" value="InterPro"/>
</dbReference>
<dbReference type="SMART" id="SM00905">
    <property type="entry name" value="FolB"/>
    <property type="match status" value="1"/>
</dbReference>
<dbReference type="InterPro" id="IPR000489">
    <property type="entry name" value="Pterin-binding_dom"/>
</dbReference>
<comment type="catalytic activity">
    <reaction evidence="1">
        <text>(7,8-dihydropterin-6-yl)methyl diphosphate + 4-aminobenzoate = 7,8-dihydropteroate + diphosphate</text>
        <dbReference type="Rhea" id="RHEA:19949"/>
        <dbReference type="ChEBI" id="CHEBI:17836"/>
        <dbReference type="ChEBI" id="CHEBI:17839"/>
        <dbReference type="ChEBI" id="CHEBI:33019"/>
        <dbReference type="ChEBI" id="CHEBI:72950"/>
        <dbReference type="EC" id="2.5.1.15"/>
    </reaction>
</comment>
<keyword evidence="8" id="KW-0808">Transferase</keyword>
<dbReference type="Gene3D" id="3.20.20.20">
    <property type="entry name" value="Dihydropteroate synthase-like"/>
    <property type="match status" value="1"/>
</dbReference>
<evidence type="ECO:0000313" key="17">
    <source>
        <dbReference type="EMBL" id="KAJ3832846.1"/>
    </source>
</evidence>
<comment type="caution">
    <text evidence="17">The sequence shown here is derived from an EMBL/GenBank/DDBJ whole genome shotgun (WGS) entry which is preliminary data.</text>
</comment>
<dbReference type="Proteomes" id="UP001163846">
    <property type="component" value="Unassembled WGS sequence"/>
</dbReference>
<comment type="cofactor">
    <cofactor evidence="3">
        <name>Mg(2+)</name>
        <dbReference type="ChEBI" id="CHEBI:18420"/>
    </cofactor>
</comment>
<comment type="pathway">
    <text evidence="4">Cofactor biosynthesis; tetrahydrofolate biosynthesis; 7,8-dihydrofolate from 2-amino-4-hydroxy-6-hydroxymethyl-7,8-dihydropteridine diphosphate and 4-aminobenzoate: step 1/2.</text>
</comment>
<dbReference type="InterPro" id="IPR043133">
    <property type="entry name" value="GTP-CH-I_C/QueF"/>
</dbReference>
<accession>A0AA38U617</accession>
<dbReference type="GO" id="GO:0046872">
    <property type="term" value="F:metal ion binding"/>
    <property type="evidence" value="ECO:0007669"/>
    <property type="project" value="UniProtKB-KW"/>
</dbReference>
<name>A0AA38U617_9AGAR</name>
<evidence type="ECO:0000256" key="11">
    <source>
        <dbReference type="ARBA" id="ARBA00022777"/>
    </source>
</evidence>
<evidence type="ECO:0000256" key="5">
    <source>
        <dbReference type="ARBA" id="ARBA00005051"/>
    </source>
</evidence>